<name>A0A8T1TUE2_9STRA</name>
<comment type="caution">
    <text evidence="2">The sequence shown here is derived from an EMBL/GenBank/DDBJ whole genome shotgun (WGS) entry which is preliminary data.</text>
</comment>
<dbReference type="AlphaFoldDB" id="A0A8T1TUE2"/>
<dbReference type="EMBL" id="JAENGZ010001316">
    <property type="protein sequence ID" value="KAG6948925.1"/>
    <property type="molecule type" value="Genomic_DNA"/>
</dbReference>
<sequence>MYMLVYIIQTSPSRQWTKRQTNWWHGENDDGLGEFSSDKLDEPNDSDDDEIVIHPDMLFDEEVLSTVGRSVGPQTGPAAVARNLQHVFPYSTAQEMGLVVMDRYLARKAMSKPKLSHIAFLKRLHLELFQLDEPDWDTVLRTQGLQGTPTKRRATTGAVDHTPVLNEEMRKGNRRAAQKDGKERVKVCSVIKEKISGGDIAPVACWMGLEKASRPGSSSATRSSMFTTASLGHASRSGIVAGATARCGLWETASGAYERDFGTVEGALTALSHTVARASLIACSDDITAAVVSCNS</sequence>
<reference evidence="2" key="1">
    <citation type="submission" date="2021-01" db="EMBL/GenBank/DDBJ databases">
        <title>Phytophthora aleatoria, a newly-described species from Pinus radiata is distinct from Phytophthora cactorum isolates based on comparative genomics.</title>
        <authorList>
            <person name="Mcdougal R."/>
            <person name="Panda P."/>
            <person name="Williams N."/>
            <person name="Studholme D.J."/>
        </authorList>
    </citation>
    <scope>NUCLEOTIDE SEQUENCE</scope>
    <source>
        <strain evidence="2">NZFS 3830</strain>
    </source>
</reference>
<accession>A0A8T1TUE2</accession>
<dbReference type="VEuPathDB" id="FungiDB:PC110_g20533"/>
<dbReference type="Proteomes" id="UP000688947">
    <property type="component" value="Unassembled WGS sequence"/>
</dbReference>
<organism evidence="2 3">
    <name type="scientific">Phytophthora cactorum</name>
    <dbReference type="NCBI Taxonomy" id="29920"/>
    <lineage>
        <taxon>Eukaryota</taxon>
        <taxon>Sar</taxon>
        <taxon>Stramenopiles</taxon>
        <taxon>Oomycota</taxon>
        <taxon>Peronosporomycetes</taxon>
        <taxon>Peronosporales</taxon>
        <taxon>Peronosporaceae</taxon>
        <taxon>Phytophthora</taxon>
    </lineage>
</organism>
<evidence type="ECO:0000256" key="1">
    <source>
        <dbReference type="SAM" id="MobiDB-lite"/>
    </source>
</evidence>
<feature type="region of interest" description="Disordered" evidence="1">
    <location>
        <begin position="27"/>
        <end position="46"/>
    </location>
</feature>
<proteinExistence type="predicted"/>
<dbReference type="OrthoDB" id="129565at2759"/>
<protein>
    <submittedName>
        <fullName evidence="2">Uncharacterized protein</fullName>
    </submittedName>
</protein>
<gene>
    <name evidence="2" type="ORF">JG687_00015179</name>
</gene>
<evidence type="ECO:0000313" key="2">
    <source>
        <dbReference type="EMBL" id="KAG6948925.1"/>
    </source>
</evidence>
<evidence type="ECO:0000313" key="3">
    <source>
        <dbReference type="Proteomes" id="UP000688947"/>
    </source>
</evidence>